<evidence type="ECO:0000256" key="3">
    <source>
        <dbReference type="ARBA" id="ARBA00022448"/>
    </source>
</evidence>
<dbReference type="SUPFAM" id="SSF52540">
    <property type="entry name" value="P-loop containing nucleoside triphosphate hydrolases"/>
    <property type="match status" value="1"/>
</dbReference>
<dbReference type="InterPro" id="IPR027417">
    <property type="entry name" value="P-loop_NTPase"/>
</dbReference>
<dbReference type="GO" id="GO:0005886">
    <property type="term" value="C:plasma membrane"/>
    <property type="evidence" value="ECO:0007669"/>
    <property type="project" value="UniProtKB-SubCell"/>
</dbReference>
<evidence type="ECO:0000256" key="14">
    <source>
        <dbReference type="ARBA" id="ARBA00044143"/>
    </source>
</evidence>
<keyword evidence="8" id="KW-1278">Translocase</keyword>
<evidence type="ECO:0000313" key="18">
    <source>
        <dbReference type="Proteomes" id="UP000678895"/>
    </source>
</evidence>
<dbReference type="Pfam" id="PF00005">
    <property type="entry name" value="ABC_tran"/>
    <property type="match status" value="1"/>
</dbReference>
<evidence type="ECO:0000256" key="9">
    <source>
        <dbReference type="ARBA" id="ARBA00023065"/>
    </source>
</evidence>
<dbReference type="InterPro" id="IPR003593">
    <property type="entry name" value="AAA+_ATPase"/>
</dbReference>
<keyword evidence="6" id="KW-0547">Nucleotide-binding</keyword>
<keyword evidence="4" id="KW-1003">Cell membrane</keyword>
<dbReference type="PANTHER" id="PTHR43297:SF13">
    <property type="entry name" value="NICKEL ABC TRANSPORTER, ATP-BINDING PROTEIN"/>
    <property type="match status" value="1"/>
</dbReference>
<evidence type="ECO:0000256" key="4">
    <source>
        <dbReference type="ARBA" id="ARBA00022475"/>
    </source>
</evidence>
<dbReference type="CDD" id="cd03257">
    <property type="entry name" value="ABC_NikE_OppD_transporters"/>
    <property type="match status" value="1"/>
</dbReference>
<keyword evidence="11" id="KW-0472">Membrane</keyword>
<dbReference type="PROSITE" id="PS00211">
    <property type="entry name" value="ABC_TRANSPORTER_1"/>
    <property type="match status" value="1"/>
</dbReference>
<keyword evidence="10" id="KW-0921">Nickel transport</keyword>
<protein>
    <recommendedName>
        <fullName evidence="14">Nickel import system ATP-binding protein NikD</fullName>
        <ecNumber evidence="13">7.2.2.11</ecNumber>
    </recommendedName>
</protein>
<dbReference type="SMART" id="SM00382">
    <property type="entry name" value="AAA"/>
    <property type="match status" value="1"/>
</dbReference>
<reference evidence="17" key="1">
    <citation type="submission" date="2021-03" db="EMBL/GenBank/DDBJ databases">
        <title>Antimicrobial resistance genes in bacteria isolated from Japanese honey, and their potential for conferring macrolide and lincosamide resistance in the American foulbrood pathogen Paenibacillus larvae.</title>
        <authorList>
            <person name="Okamoto M."/>
            <person name="Kumagai M."/>
            <person name="Kanamori H."/>
            <person name="Takamatsu D."/>
        </authorList>
    </citation>
    <scope>NUCLEOTIDE SEQUENCE</scope>
    <source>
        <strain evidence="17">J41TS4</strain>
    </source>
</reference>
<dbReference type="RefSeq" id="WP_301630721.1">
    <property type="nucleotide sequence ID" value="NZ_BORS01000024.1"/>
</dbReference>
<comment type="catalytic activity">
    <reaction evidence="15">
        <text>Ni(2+)(out) + ATP + H2O = Ni(2+)(in) + ADP + phosphate + H(+)</text>
        <dbReference type="Rhea" id="RHEA:15557"/>
        <dbReference type="ChEBI" id="CHEBI:15377"/>
        <dbReference type="ChEBI" id="CHEBI:15378"/>
        <dbReference type="ChEBI" id="CHEBI:30616"/>
        <dbReference type="ChEBI" id="CHEBI:43474"/>
        <dbReference type="ChEBI" id="CHEBI:49786"/>
        <dbReference type="ChEBI" id="CHEBI:456216"/>
        <dbReference type="EC" id="7.2.2.11"/>
    </reaction>
    <physiologicalReaction direction="left-to-right" evidence="15">
        <dbReference type="Rhea" id="RHEA:15558"/>
    </physiologicalReaction>
</comment>
<keyword evidence="3" id="KW-0813">Transport</keyword>
<evidence type="ECO:0000256" key="7">
    <source>
        <dbReference type="ARBA" id="ARBA00022840"/>
    </source>
</evidence>
<sequence length="262" mass="28613">MMDARSTALRIEHLRVSFHTGQGPQIAVEDVSLGVKPGQIVALVGESGSGKSVTAMAAMGLIDPPGQVEDGNIWLGDCNLRTCSERQLQQVRGQEIAVIFQDPVNALNPVISIGKQLIESVRQHRRISAQAAKRLVLDQMQRVGLPHPDSLFHKYPFQISGGMCQRVMIASALLAGAGLLIADEPTTALDVTIQAQILKELDGVRREEGIGILLITHDLGVVAELADYVYVMRAGRIVEEGDVYDIFADPKHPYTRYLLECR</sequence>
<dbReference type="EMBL" id="BORS01000024">
    <property type="protein sequence ID" value="GIO44879.1"/>
    <property type="molecule type" value="Genomic_DNA"/>
</dbReference>
<dbReference type="InterPro" id="IPR050388">
    <property type="entry name" value="ABC_Ni/Peptide_Import"/>
</dbReference>
<comment type="similarity">
    <text evidence="2">Belongs to the ABC transporter superfamily.</text>
</comment>
<evidence type="ECO:0000256" key="11">
    <source>
        <dbReference type="ARBA" id="ARBA00023136"/>
    </source>
</evidence>
<evidence type="ECO:0000256" key="10">
    <source>
        <dbReference type="ARBA" id="ARBA00023112"/>
    </source>
</evidence>
<keyword evidence="5" id="KW-0533">Nickel</keyword>
<keyword evidence="9" id="KW-0406">Ion transport</keyword>
<evidence type="ECO:0000256" key="5">
    <source>
        <dbReference type="ARBA" id="ARBA00022596"/>
    </source>
</evidence>
<dbReference type="GO" id="GO:0016887">
    <property type="term" value="F:ATP hydrolysis activity"/>
    <property type="evidence" value="ECO:0007669"/>
    <property type="project" value="InterPro"/>
</dbReference>
<organism evidence="17 18">
    <name type="scientific">Paenibacillus apis</name>
    <dbReference type="NCBI Taxonomy" id="1792174"/>
    <lineage>
        <taxon>Bacteria</taxon>
        <taxon>Bacillati</taxon>
        <taxon>Bacillota</taxon>
        <taxon>Bacilli</taxon>
        <taxon>Bacillales</taxon>
        <taxon>Paenibacillaceae</taxon>
        <taxon>Paenibacillus</taxon>
    </lineage>
</organism>
<proteinExistence type="inferred from homology"/>
<dbReference type="InterPro" id="IPR003439">
    <property type="entry name" value="ABC_transporter-like_ATP-bd"/>
</dbReference>
<keyword evidence="7 17" id="KW-0067">ATP-binding</keyword>
<dbReference type="AlphaFoldDB" id="A0A919Y6W0"/>
<evidence type="ECO:0000256" key="15">
    <source>
        <dbReference type="ARBA" id="ARBA00048610"/>
    </source>
</evidence>
<evidence type="ECO:0000256" key="1">
    <source>
        <dbReference type="ARBA" id="ARBA00004202"/>
    </source>
</evidence>
<gene>
    <name evidence="17" type="ORF">J41TS4_46370</name>
</gene>
<comment type="subcellular location">
    <subcellularLocation>
        <location evidence="1">Cell membrane</location>
        <topology evidence="1">Peripheral membrane protein</topology>
    </subcellularLocation>
</comment>
<dbReference type="PROSITE" id="PS50893">
    <property type="entry name" value="ABC_TRANSPORTER_2"/>
    <property type="match status" value="1"/>
</dbReference>
<dbReference type="InterPro" id="IPR017871">
    <property type="entry name" value="ABC_transporter-like_CS"/>
</dbReference>
<evidence type="ECO:0000256" key="2">
    <source>
        <dbReference type="ARBA" id="ARBA00005417"/>
    </source>
</evidence>
<evidence type="ECO:0000256" key="8">
    <source>
        <dbReference type="ARBA" id="ARBA00022967"/>
    </source>
</evidence>
<dbReference type="Proteomes" id="UP000678895">
    <property type="component" value="Unassembled WGS sequence"/>
</dbReference>
<dbReference type="PANTHER" id="PTHR43297">
    <property type="entry name" value="OLIGOPEPTIDE TRANSPORT ATP-BINDING PROTEIN APPD"/>
    <property type="match status" value="1"/>
</dbReference>
<name>A0A919Y6W0_9BACL</name>
<evidence type="ECO:0000256" key="13">
    <source>
        <dbReference type="ARBA" id="ARBA00039098"/>
    </source>
</evidence>
<comment type="caution">
    <text evidence="17">The sequence shown here is derived from an EMBL/GenBank/DDBJ whole genome shotgun (WGS) entry which is preliminary data.</text>
</comment>
<dbReference type="FunFam" id="3.40.50.300:FF:000016">
    <property type="entry name" value="Oligopeptide ABC transporter ATP-binding component"/>
    <property type="match status" value="1"/>
</dbReference>
<evidence type="ECO:0000259" key="16">
    <source>
        <dbReference type="PROSITE" id="PS50893"/>
    </source>
</evidence>
<dbReference type="Gene3D" id="3.40.50.300">
    <property type="entry name" value="P-loop containing nucleotide triphosphate hydrolases"/>
    <property type="match status" value="1"/>
</dbReference>
<evidence type="ECO:0000313" key="17">
    <source>
        <dbReference type="EMBL" id="GIO44879.1"/>
    </source>
</evidence>
<accession>A0A919Y6W0</accession>
<dbReference type="GO" id="GO:0015413">
    <property type="term" value="F:ABC-type nickel transporter activity"/>
    <property type="evidence" value="ECO:0007669"/>
    <property type="project" value="UniProtKB-EC"/>
</dbReference>
<evidence type="ECO:0000256" key="12">
    <source>
        <dbReference type="ARBA" id="ARBA00038669"/>
    </source>
</evidence>
<dbReference type="GO" id="GO:0005524">
    <property type="term" value="F:ATP binding"/>
    <property type="evidence" value="ECO:0007669"/>
    <property type="project" value="UniProtKB-KW"/>
</dbReference>
<comment type="subunit">
    <text evidence="12">The complex is composed of two ATP-binding proteins (NikD and NikE), two transmembrane proteins (NikB and NikC) and a solute-binding protein (NikA).</text>
</comment>
<evidence type="ECO:0000256" key="6">
    <source>
        <dbReference type="ARBA" id="ARBA00022741"/>
    </source>
</evidence>
<keyword evidence="18" id="KW-1185">Reference proteome</keyword>
<feature type="domain" description="ABC transporter" evidence="16">
    <location>
        <begin position="9"/>
        <end position="259"/>
    </location>
</feature>
<dbReference type="EC" id="7.2.2.11" evidence="13"/>